<proteinExistence type="predicted"/>
<evidence type="ECO:0000259" key="2">
    <source>
        <dbReference type="SMART" id="SM00672"/>
    </source>
</evidence>
<accession>A0A8S9MEG9</accession>
<feature type="domain" description="Glycosyl transferase CAP10" evidence="2">
    <location>
        <begin position="95"/>
        <end position="280"/>
    </location>
</feature>
<sequence length="365" mass="43231">MTQTCPSNYPTKFEPAISSSETCPDYFRWIQQDLKVWQETGITRETLERAKPNAHFRIVIKSGRLYVDHYDKAYQTRDVFTIWGILQLLRMYPGQVPDLELLFLCHDRPGIWKKYFRKEDNATWPPPPLFHYCGHRDAYDIVFPDWSFWGWPEVNIKEWNKLSVAIKEGNKKVKWKDRVPYAYWKGNPMVSIARRNFMTCNVSDKYDPMVRLYVQHYWPIRPNNCVDLKFAVEWGNNNTDKAQVIGRQGSEYMLKNLEMNYVYDYMLYMLQGYGKLMKLDVTVPENATEVCSETMACPITDGGLIRQCMHDSLVMSPSVKPACNLPQPYEDGELKRFLQKQENAEREVEKWTDEYWEVQSKILQQ</sequence>
<comment type="caution">
    <text evidence="3">The sequence shown here is derived from an EMBL/GenBank/DDBJ whole genome shotgun (WGS) entry which is preliminary data.</text>
</comment>
<organism evidence="3 4">
    <name type="scientific">Brassica cretica</name>
    <name type="common">Mustard</name>
    <dbReference type="NCBI Taxonomy" id="69181"/>
    <lineage>
        <taxon>Eukaryota</taxon>
        <taxon>Viridiplantae</taxon>
        <taxon>Streptophyta</taxon>
        <taxon>Embryophyta</taxon>
        <taxon>Tracheophyta</taxon>
        <taxon>Spermatophyta</taxon>
        <taxon>Magnoliopsida</taxon>
        <taxon>eudicotyledons</taxon>
        <taxon>Gunneridae</taxon>
        <taxon>Pentapetalae</taxon>
        <taxon>rosids</taxon>
        <taxon>malvids</taxon>
        <taxon>Brassicales</taxon>
        <taxon>Brassicaceae</taxon>
        <taxon>Brassiceae</taxon>
        <taxon>Brassica</taxon>
    </lineage>
</organism>
<evidence type="ECO:0000313" key="4">
    <source>
        <dbReference type="Proteomes" id="UP000712281"/>
    </source>
</evidence>
<dbReference type="InterPro" id="IPR051091">
    <property type="entry name" value="O-Glucosyltr/Glycosyltrsf_90"/>
</dbReference>
<reference evidence="3" key="1">
    <citation type="submission" date="2019-12" db="EMBL/GenBank/DDBJ databases">
        <title>Genome sequencing and annotation of Brassica cretica.</title>
        <authorList>
            <person name="Studholme D.J."/>
            <person name="Sarris P.F."/>
        </authorList>
    </citation>
    <scope>NUCLEOTIDE SEQUENCE</scope>
    <source>
        <strain evidence="3">PFS-001/15</strain>
        <tissue evidence="3">Leaf</tissue>
    </source>
</reference>
<dbReference type="Pfam" id="PF05686">
    <property type="entry name" value="Glyco_transf_90"/>
    <property type="match status" value="1"/>
</dbReference>
<dbReference type="InterPro" id="IPR006598">
    <property type="entry name" value="CAP10"/>
</dbReference>
<protein>
    <recommendedName>
        <fullName evidence="2">Glycosyl transferase CAP10 domain-containing protein</fullName>
    </recommendedName>
</protein>
<dbReference type="SMART" id="SM00672">
    <property type="entry name" value="CAP10"/>
    <property type="match status" value="1"/>
</dbReference>
<evidence type="ECO:0000313" key="3">
    <source>
        <dbReference type="EMBL" id="KAF2616628.1"/>
    </source>
</evidence>
<dbReference type="PANTHER" id="PTHR12203">
    <property type="entry name" value="KDEL LYS-ASP-GLU-LEU CONTAINING - RELATED"/>
    <property type="match status" value="1"/>
</dbReference>
<dbReference type="AlphaFoldDB" id="A0A8S9MEG9"/>
<dbReference type="EMBL" id="QGKW02000007">
    <property type="protein sequence ID" value="KAF2616628.1"/>
    <property type="molecule type" value="Genomic_DNA"/>
</dbReference>
<dbReference type="Proteomes" id="UP000712281">
    <property type="component" value="Unassembled WGS sequence"/>
</dbReference>
<dbReference type="PANTHER" id="PTHR12203:SF120">
    <property type="entry name" value="GLYCOSYLTRANSFERASE"/>
    <property type="match status" value="1"/>
</dbReference>
<evidence type="ECO:0000256" key="1">
    <source>
        <dbReference type="SAM" id="Coils"/>
    </source>
</evidence>
<name>A0A8S9MEG9_BRACR</name>
<feature type="coiled-coil region" evidence="1">
    <location>
        <begin position="334"/>
        <end position="361"/>
    </location>
</feature>
<keyword evidence="1" id="KW-0175">Coiled coil</keyword>
<gene>
    <name evidence="3" type="ORF">F2Q68_00041862</name>
</gene>